<feature type="domain" description="ARC105/Med15 mediator subunit central" evidence="2">
    <location>
        <begin position="5"/>
        <end position="83"/>
    </location>
</feature>
<sequence>KMDIKVYDEKVRDLQGHLTFLGNLIKNLEAKPNVVDHLKKIKKLYELVESTKTRRHPIDMLIKVEKAINVVKARSETKSNDPSHHNVSVKKEGKYSEVSDTPDSPTPSPTRHYGRTTPIEIPTERSDDRDQKFHKEKDSRYDDNRRHRSDHHRSDRSDKYNFSRYSGSDRNRSRFDQHE</sequence>
<dbReference type="InterPro" id="IPR048385">
    <property type="entry name" value="Med15_central"/>
</dbReference>
<feature type="compositionally biased region" description="Basic and acidic residues" evidence="1">
    <location>
        <begin position="73"/>
        <end position="97"/>
    </location>
</feature>
<name>A0A9Q0MI85_9DIPT</name>
<accession>A0A9Q0MI85</accession>
<evidence type="ECO:0000313" key="4">
    <source>
        <dbReference type="Proteomes" id="UP001151699"/>
    </source>
</evidence>
<dbReference type="Proteomes" id="UP001151699">
    <property type="component" value="Unassembled WGS sequence"/>
</dbReference>
<comment type="caution">
    <text evidence="3">The sequence shown here is derived from an EMBL/GenBank/DDBJ whole genome shotgun (WGS) entry which is preliminary data.</text>
</comment>
<keyword evidence="4" id="KW-1185">Reference proteome</keyword>
<feature type="non-terminal residue" evidence="3">
    <location>
        <position position="1"/>
    </location>
</feature>
<protein>
    <recommendedName>
        <fullName evidence="2">ARC105/Med15 mediator subunit central domain-containing protein</fullName>
    </recommendedName>
</protein>
<feature type="region of interest" description="Disordered" evidence="1">
    <location>
        <begin position="73"/>
        <end position="179"/>
    </location>
</feature>
<evidence type="ECO:0000256" key="1">
    <source>
        <dbReference type="SAM" id="MobiDB-lite"/>
    </source>
</evidence>
<dbReference type="Pfam" id="PF21538">
    <property type="entry name" value="Med15_M"/>
    <property type="match status" value="1"/>
</dbReference>
<organism evidence="3 4">
    <name type="scientific">Pseudolycoriella hygida</name>
    <dbReference type="NCBI Taxonomy" id="35572"/>
    <lineage>
        <taxon>Eukaryota</taxon>
        <taxon>Metazoa</taxon>
        <taxon>Ecdysozoa</taxon>
        <taxon>Arthropoda</taxon>
        <taxon>Hexapoda</taxon>
        <taxon>Insecta</taxon>
        <taxon>Pterygota</taxon>
        <taxon>Neoptera</taxon>
        <taxon>Endopterygota</taxon>
        <taxon>Diptera</taxon>
        <taxon>Nematocera</taxon>
        <taxon>Sciaroidea</taxon>
        <taxon>Sciaridae</taxon>
        <taxon>Pseudolycoriella</taxon>
    </lineage>
</organism>
<dbReference type="EMBL" id="WJQU01006047">
    <property type="protein sequence ID" value="KAJ6602264.1"/>
    <property type="molecule type" value="Genomic_DNA"/>
</dbReference>
<feature type="compositionally biased region" description="Basic and acidic residues" evidence="1">
    <location>
        <begin position="122"/>
        <end position="145"/>
    </location>
</feature>
<evidence type="ECO:0000259" key="2">
    <source>
        <dbReference type="Pfam" id="PF21538"/>
    </source>
</evidence>
<evidence type="ECO:0000313" key="3">
    <source>
        <dbReference type="EMBL" id="KAJ6602264.1"/>
    </source>
</evidence>
<gene>
    <name evidence="3" type="ORF">Bhyg_17919</name>
</gene>
<feature type="non-terminal residue" evidence="3">
    <location>
        <position position="179"/>
    </location>
</feature>
<feature type="compositionally biased region" description="Basic and acidic residues" evidence="1">
    <location>
        <begin position="152"/>
        <end position="179"/>
    </location>
</feature>
<reference evidence="3" key="1">
    <citation type="submission" date="2022-07" db="EMBL/GenBank/DDBJ databases">
        <authorList>
            <person name="Trinca V."/>
            <person name="Uliana J.V.C."/>
            <person name="Torres T.T."/>
            <person name="Ward R.J."/>
            <person name="Monesi N."/>
        </authorList>
    </citation>
    <scope>NUCLEOTIDE SEQUENCE</scope>
    <source>
        <strain evidence="3">HSMRA1968</strain>
        <tissue evidence="3">Whole embryos</tissue>
    </source>
</reference>
<proteinExistence type="predicted"/>
<dbReference type="AlphaFoldDB" id="A0A9Q0MI85"/>